<reference evidence="1 2" key="1">
    <citation type="journal article" date="2020" name="Microb. Ecol.">
        <title>Ecogenomics of the Marine Benthic Filamentous Cyanobacterium Adonisia.</title>
        <authorList>
            <person name="Walter J.M."/>
            <person name="Coutinho F.H."/>
            <person name="Leomil L."/>
            <person name="Hargreaves P.I."/>
            <person name="Campeao M.E."/>
            <person name="Vieira V.V."/>
            <person name="Silva B.S."/>
            <person name="Fistarol G.O."/>
            <person name="Salomon P.S."/>
            <person name="Sawabe T."/>
            <person name="Mino S."/>
            <person name="Hosokawa M."/>
            <person name="Miyashita H."/>
            <person name="Maruyama F."/>
            <person name="van Verk M.C."/>
            <person name="Dutilh B.E."/>
            <person name="Thompson C.C."/>
            <person name="Thompson F.L."/>
        </authorList>
    </citation>
    <scope>NUCLEOTIDE SEQUENCE [LARGE SCALE GENOMIC DNA]</scope>
    <source>
        <strain evidence="1 2">CCMR0081</strain>
    </source>
</reference>
<comment type="caution">
    <text evidence="1">The sequence shown here is derived from an EMBL/GenBank/DDBJ whole genome shotgun (WGS) entry which is preliminary data.</text>
</comment>
<organism evidence="1 2">
    <name type="scientific">Adonisia turfae CCMR0081</name>
    <dbReference type="NCBI Taxonomy" id="2292702"/>
    <lineage>
        <taxon>Bacteria</taxon>
        <taxon>Bacillati</taxon>
        <taxon>Cyanobacteriota</taxon>
        <taxon>Adonisia</taxon>
        <taxon>Adonisia turfae</taxon>
    </lineage>
</organism>
<name>A0A6M0REX1_9CYAN</name>
<protein>
    <submittedName>
        <fullName evidence="1">Uncharacterized protein</fullName>
    </submittedName>
</protein>
<gene>
    <name evidence="1" type="ORF">DXZ20_00150</name>
</gene>
<keyword evidence="2" id="KW-1185">Reference proteome</keyword>
<dbReference type="EMBL" id="QXHD01000001">
    <property type="protein sequence ID" value="NEZ54141.1"/>
    <property type="molecule type" value="Genomic_DNA"/>
</dbReference>
<dbReference type="AlphaFoldDB" id="A0A6M0REX1"/>
<dbReference type="Proteomes" id="UP000481033">
    <property type="component" value="Unassembled WGS sequence"/>
</dbReference>
<dbReference type="RefSeq" id="WP_163695391.1">
    <property type="nucleotide sequence ID" value="NZ_QXHD01000001.1"/>
</dbReference>
<proteinExistence type="predicted"/>
<accession>A0A6M0REX1</accession>
<evidence type="ECO:0000313" key="1">
    <source>
        <dbReference type="EMBL" id="NEZ54141.1"/>
    </source>
</evidence>
<sequence>MSDRKQIRVYVDVDHWTALKPDTPENDTDTLKRLLAELEKLQSLVGQLADQDVEQLSTLVATLSDIHSNPLIALGMCLERYRQTEFQPVPQSSDHTSQFAIATHDNFVDNSGEF</sequence>
<evidence type="ECO:0000313" key="2">
    <source>
        <dbReference type="Proteomes" id="UP000481033"/>
    </source>
</evidence>